<keyword evidence="9" id="KW-0677">Repeat</keyword>
<evidence type="ECO:0000313" key="13">
    <source>
        <dbReference type="EMBL" id="CAE6506974.1"/>
    </source>
</evidence>
<dbReference type="Pfam" id="PF00400">
    <property type="entry name" value="WD40"/>
    <property type="match status" value="6"/>
</dbReference>
<keyword evidence="6" id="KW-0963">Cytoplasm</keyword>
<reference evidence="13" key="1">
    <citation type="submission" date="2021-01" db="EMBL/GenBank/DDBJ databases">
        <authorList>
            <person name="Kaushik A."/>
        </authorList>
    </citation>
    <scope>NUCLEOTIDE SEQUENCE</scope>
    <source>
        <strain evidence="13">AG4-R118</strain>
    </source>
</reference>
<accession>A0A8H3D266</accession>
<organism evidence="13 14">
    <name type="scientific">Rhizoctonia solani</name>
    <dbReference type="NCBI Taxonomy" id="456999"/>
    <lineage>
        <taxon>Eukaryota</taxon>
        <taxon>Fungi</taxon>
        <taxon>Dikarya</taxon>
        <taxon>Basidiomycota</taxon>
        <taxon>Agaricomycotina</taxon>
        <taxon>Agaricomycetes</taxon>
        <taxon>Cantharellales</taxon>
        <taxon>Ceratobasidiaceae</taxon>
        <taxon>Rhizoctonia</taxon>
    </lineage>
</organism>
<dbReference type="GO" id="GO:0005634">
    <property type="term" value="C:nucleus"/>
    <property type="evidence" value="ECO:0007669"/>
    <property type="project" value="UniProtKB-SubCell"/>
</dbReference>
<gene>
    <name evidence="13" type="ORF">RDB_LOCUS160896</name>
</gene>
<feature type="repeat" description="WD" evidence="11">
    <location>
        <begin position="606"/>
        <end position="638"/>
    </location>
</feature>
<evidence type="ECO:0000256" key="12">
    <source>
        <dbReference type="SAM" id="MobiDB-lite"/>
    </source>
</evidence>
<comment type="similarity">
    <text evidence="4">Belongs to the WD repeat ELP2 family.</text>
</comment>
<evidence type="ECO:0000256" key="4">
    <source>
        <dbReference type="ARBA" id="ARBA00005881"/>
    </source>
</evidence>
<dbReference type="InterPro" id="IPR037289">
    <property type="entry name" value="Elp2"/>
</dbReference>
<evidence type="ECO:0000256" key="7">
    <source>
        <dbReference type="ARBA" id="ARBA00022574"/>
    </source>
</evidence>
<evidence type="ECO:0000256" key="1">
    <source>
        <dbReference type="ARBA" id="ARBA00004123"/>
    </source>
</evidence>
<evidence type="ECO:0000256" key="10">
    <source>
        <dbReference type="ARBA" id="ARBA00023242"/>
    </source>
</evidence>
<feature type="repeat" description="WD" evidence="11">
    <location>
        <begin position="192"/>
        <end position="230"/>
    </location>
</feature>
<dbReference type="SMART" id="SM00320">
    <property type="entry name" value="WD40"/>
    <property type="match status" value="11"/>
</dbReference>
<dbReference type="PROSITE" id="PS50082">
    <property type="entry name" value="WD_REPEATS_2"/>
    <property type="match status" value="6"/>
</dbReference>
<evidence type="ECO:0000256" key="8">
    <source>
        <dbReference type="ARBA" id="ARBA00022694"/>
    </source>
</evidence>
<dbReference type="PANTHER" id="PTHR44111">
    <property type="entry name" value="ELONGATOR COMPLEX PROTEIN 2"/>
    <property type="match status" value="1"/>
</dbReference>
<dbReference type="GO" id="GO:0002098">
    <property type="term" value="P:tRNA wobble uridine modification"/>
    <property type="evidence" value="ECO:0007669"/>
    <property type="project" value="InterPro"/>
</dbReference>
<sequence>MFSHVSTTYISASTNRHPHGAAIIGSGLVASASHRFLGLWDTTDINGRGVSTTLPGHDDEIAVVKAFSDTFVTGDKLGHVKIWRRRNDKWLTSHSWRAHKEPVSALSVSQGLILTGSSDATLKAWHHTWDEAGGDKVEAGQTIDLKRRYPLDIAVSRLPGSSASIIAVSTTSRVIDIYLRGVGQEIVFALSLEGHEDWIRTLSFSPELSEGDEPALTLASGGQDSYIRLWLIKPNTPKPVDPKSTDPTDELLDAFERSLNEVGLDEPGRQLSMREHVFSVRGSEGQPVTYSLAFDALLVGHEAGVNSVSWKPGSSKAPQLLSSSTDSSLIIWEPIDSGAGAIWGSVQRFGDVGGQRAGGFVGSLWINSVEIAGWGWHGGWRRWKRSSNEQEVWSEINAPTGHYGPVRGLAWSPQGEYIVSTSQDQTTRIHGPVGTSRTWHELSRPQVHGYDLTDAAFVGPGALRLVSSAEEKIARVFDAPKGFVRAVRSLGTVQWGDEQADEAARPVGASLPPLGLSNKATDETEPSNDDAPPVEVPTHPPFDGELATVTLWPETEKLFGHGYELHTLAVSPSGKLVATACRATSATHAVIRLHASSNWQPIGNPLAGHSLTITRIAFSHDERMILSSSRDRSWRLFKRVEGSEGEYEPVADNASHGRIIWDCAWSQDDKIFVTASRDKTVRIWSASENDLGKVLSTIKLKEAATAVALSEYAGKRVLAIGLENGHVLLYASTLDEPEKWNSESTFDSSVASVGQVHRLTWQPGCTNPQRLAMCSEDRTMRVLDVHFK</sequence>
<evidence type="ECO:0000256" key="9">
    <source>
        <dbReference type="ARBA" id="ARBA00022737"/>
    </source>
</evidence>
<dbReference type="InterPro" id="IPR001680">
    <property type="entry name" value="WD40_rpt"/>
</dbReference>
<dbReference type="InterPro" id="IPR015943">
    <property type="entry name" value="WD40/YVTN_repeat-like_dom_sf"/>
</dbReference>
<dbReference type="PANTHER" id="PTHR44111:SF1">
    <property type="entry name" value="ELONGATOR COMPLEX PROTEIN 2"/>
    <property type="match status" value="1"/>
</dbReference>
<feature type="region of interest" description="Disordered" evidence="12">
    <location>
        <begin position="499"/>
        <end position="537"/>
    </location>
</feature>
<protein>
    <recommendedName>
        <fullName evidence="5">Elongator complex protein 2</fullName>
    </recommendedName>
</protein>
<dbReference type="Proteomes" id="UP000663888">
    <property type="component" value="Unassembled WGS sequence"/>
</dbReference>
<dbReference type="InterPro" id="IPR036322">
    <property type="entry name" value="WD40_repeat_dom_sf"/>
</dbReference>
<dbReference type="AlphaFoldDB" id="A0A8H3D266"/>
<name>A0A8H3D266_9AGAM</name>
<dbReference type="PROSITE" id="PS50294">
    <property type="entry name" value="WD_REPEATS_REGION"/>
    <property type="match status" value="3"/>
</dbReference>
<proteinExistence type="inferred from homology"/>
<dbReference type="EMBL" id="CAJMWX010001833">
    <property type="protein sequence ID" value="CAE6506974.1"/>
    <property type="molecule type" value="Genomic_DNA"/>
</dbReference>
<keyword evidence="7 11" id="KW-0853">WD repeat</keyword>
<dbReference type="Gene3D" id="2.130.10.10">
    <property type="entry name" value="YVTN repeat-like/Quinoprotein amine dehydrogenase"/>
    <property type="match status" value="3"/>
</dbReference>
<evidence type="ECO:0000256" key="5">
    <source>
        <dbReference type="ARBA" id="ARBA00020267"/>
    </source>
</evidence>
<comment type="subcellular location">
    <subcellularLocation>
        <location evidence="2">Cytoplasm</location>
    </subcellularLocation>
    <subcellularLocation>
        <location evidence="1">Nucleus</location>
    </subcellularLocation>
</comment>
<dbReference type="UniPathway" id="UPA00988"/>
<keyword evidence="8" id="KW-0819">tRNA processing</keyword>
<evidence type="ECO:0000256" key="6">
    <source>
        <dbReference type="ARBA" id="ARBA00022490"/>
    </source>
</evidence>
<evidence type="ECO:0000256" key="3">
    <source>
        <dbReference type="ARBA" id="ARBA00005043"/>
    </source>
</evidence>
<evidence type="ECO:0000256" key="2">
    <source>
        <dbReference type="ARBA" id="ARBA00004496"/>
    </source>
</evidence>
<keyword evidence="10" id="KW-0539">Nucleus</keyword>
<feature type="repeat" description="WD" evidence="11">
    <location>
        <begin position="298"/>
        <end position="333"/>
    </location>
</feature>
<evidence type="ECO:0000313" key="14">
    <source>
        <dbReference type="Proteomes" id="UP000663888"/>
    </source>
</evidence>
<evidence type="ECO:0000256" key="11">
    <source>
        <dbReference type="PROSITE-ProRule" id="PRU00221"/>
    </source>
</evidence>
<comment type="caution">
    <text evidence="13">The sequence shown here is derived from an EMBL/GenBank/DDBJ whole genome shotgun (WGS) entry which is preliminary data.</text>
</comment>
<dbReference type="GO" id="GO:0033588">
    <property type="term" value="C:elongator holoenzyme complex"/>
    <property type="evidence" value="ECO:0007669"/>
    <property type="project" value="InterPro"/>
</dbReference>
<dbReference type="GO" id="GO:0005737">
    <property type="term" value="C:cytoplasm"/>
    <property type="evidence" value="ECO:0007669"/>
    <property type="project" value="UniProtKB-SubCell"/>
</dbReference>
<dbReference type="SUPFAM" id="SSF50978">
    <property type="entry name" value="WD40 repeat-like"/>
    <property type="match status" value="3"/>
</dbReference>
<comment type="pathway">
    <text evidence="3">tRNA modification; 5-methoxycarbonylmethyl-2-thiouridine-tRNA biosynthesis.</text>
</comment>
<feature type="repeat" description="WD" evidence="11">
    <location>
        <begin position="399"/>
        <end position="429"/>
    </location>
</feature>
<feature type="repeat" description="WD" evidence="11">
    <location>
        <begin position="96"/>
        <end position="125"/>
    </location>
</feature>
<feature type="repeat" description="WD" evidence="11">
    <location>
        <begin position="653"/>
        <end position="694"/>
    </location>
</feature>